<name>A0A225UHA0_9STRA</name>
<evidence type="ECO:0000313" key="3">
    <source>
        <dbReference type="Proteomes" id="UP000198211"/>
    </source>
</evidence>
<keyword evidence="2" id="KW-0695">RNA-directed DNA polymerase</keyword>
<dbReference type="GO" id="GO:0003964">
    <property type="term" value="F:RNA-directed DNA polymerase activity"/>
    <property type="evidence" value="ECO:0007669"/>
    <property type="project" value="UniProtKB-KW"/>
</dbReference>
<feature type="region of interest" description="Disordered" evidence="1">
    <location>
        <begin position="1"/>
        <end position="71"/>
    </location>
</feature>
<keyword evidence="3" id="KW-1185">Reference proteome</keyword>
<proteinExistence type="predicted"/>
<accession>A0A225UHA0</accession>
<dbReference type="SUPFAM" id="SSF56672">
    <property type="entry name" value="DNA/RNA polymerases"/>
    <property type="match status" value="1"/>
</dbReference>
<reference evidence="3" key="1">
    <citation type="submission" date="2017-03" db="EMBL/GenBank/DDBJ databases">
        <title>Phytopthora megakarya and P. palmivora, two closely related causual agents of cacao black pod achieved similar genome size and gene model numbers by different mechanisms.</title>
        <authorList>
            <person name="Ali S."/>
            <person name="Shao J."/>
            <person name="Larry D.J."/>
            <person name="Kronmiller B."/>
            <person name="Shen D."/>
            <person name="Strem M.D."/>
            <person name="Melnick R.L."/>
            <person name="Guiltinan M.J."/>
            <person name="Tyler B.M."/>
            <person name="Meinhardt L.W."/>
            <person name="Bailey B.A."/>
        </authorList>
    </citation>
    <scope>NUCLEOTIDE SEQUENCE [LARGE SCALE GENOMIC DNA]</scope>
    <source>
        <strain evidence="3">zdho120</strain>
    </source>
</reference>
<dbReference type="EMBL" id="NBNE01019069">
    <property type="protein sequence ID" value="OWY91966.1"/>
    <property type="molecule type" value="Genomic_DNA"/>
</dbReference>
<protein>
    <submittedName>
        <fullName evidence="2">Reverse transcriptase</fullName>
    </submittedName>
</protein>
<evidence type="ECO:0000256" key="1">
    <source>
        <dbReference type="SAM" id="MobiDB-lite"/>
    </source>
</evidence>
<feature type="compositionally biased region" description="Basic residues" evidence="1">
    <location>
        <begin position="21"/>
        <end position="30"/>
    </location>
</feature>
<dbReference type="InterPro" id="IPR043502">
    <property type="entry name" value="DNA/RNA_pol_sf"/>
</dbReference>
<keyword evidence="2" id="KW-0808">Transferase</keyword>
<comment type="caution">
    <text evidence="2">The sequence shown here is derived from an EMBL/GenBank/DDBJ whole genome shotgun (WGS) entry which is preliminary data.</text>
</comment>
<gene>
    <name evidence="2" type="ORF">PHMEG_00039215</name>
</gene>
<dbReference type="AlphaFoldDB" id="A0A225UHA0"/>
<dbReference type="Gene3D" id="3.10.10.10">
    <property type="entry name" value="HIV Type 1 Reverse Transcriptase, subunit A, domain 1"/>
    <property type="match status" value="1"/>
</dbReference>
<organism evidence="2 3">
    <name type="scientific">Phytophthora megakarya</name>
    <dbReference type="NCBI Taxonomy" id="4795"/>
    <lineage>
        <taxon>Eukaryota</taxon>
        <taxon>Sar</taxon>
        <taxon>Stramenopiles</taxon>
        <taxon>Oomycota</taxon>
        <taxon>Peronosporomycetes</taxon>
        <taxon>Peronosporales</taxon>
        <taxon>Peronosporaceae</taxon>
        <taxon>Phytophthora</taxon>
    </lineage>
</organism>
<keyword evidence="2" id="KW-0548">Nucleotidyltransferase</keyword>
<evidence type="ECO:0000313" key="2">
    <source>
        <dbReference type="EMBL" id="OWY91966.1"/>
    </source>
</evidence>
<dbReference type="Proteomes" id="UP000198211">
    <property type="component" value="Unassembled WGS sequence"/>
</dbReference>
<sequence>MTAAISQRKTWKEIWPSSPRSRPRRPRRSASKICRWGTLDLPPPRRSANNLEETTPTDRKRERLTPSSQGRRVRYRCWKCETDRTANPESAHAISRKVAGLIKGLLAAKIIRPSTSPWASPIVIGQKSNGVDIRLCIDYKLPHEADGLPYTPDQ</sequence>